<feature type="region of interest" description="Disordered" evidence="11">
    <location>
        <begin position="706"/>
        <end position="727"/>
    </location>
</feature>
<comment type="subcellular location">
    <subcellularLocation>
        <location evidence="1">Membrane</location>
        <topology evidence="1">Multi-pass membrane protein</topology>
    </subcellularLocation>
</comment>
<dbReference type="InterPro" id="IPR018247">
    <property type="entry name" value="EF_Hand_1_Ca_BS"/>
</dbReference>
<dbReference type="SFLD" id="SFLDG01169">
    <property type="entry name" value="NADPH_oxidase_subgroup_(NOX)"/>
    <property type="match status" value="1"/>
</dbReference>
<feature type="transmembrane region" description="Helical" evidence="12">
    <location>
        <begin position="334"/>
        <end position="352"/>
    </location>
</feature>
<organism evidence="15 16">
    <name type="scientific">Diceros bicornis minor</name>
    <name type="common">South-central black rhinoceros</name>
    <dbReference type="NCBI Taxonomy" id="77932"/>
    <lineage>
        <taxon>Eukaryota</taxon>
        <taxon>Metazoa</taxon>
        <taxon>Chordata</taxon>
        <taxon>Craniata</taxon>
        <taxon>Vertebrata</taxon>
        <taxon>Euteleostomi</taxon>
        <taxon>Mammalia</taxon>
        <taxon>Eutheria</taxon>
        <taxon>Laurasiatheria</taxon>
        <taxon>Perissodactyla</taxon>
        <taxon>Rhinocerotidae</taxon>
        <taxon>Diceros</taxon>
    </lineage>
</organism>
<dbReference type="Gene3D" id="1.10.238.10">
    <property type="entry name" value="EF-hand"/>
    <property type="match status" value="1"/>
</dbReference>
<gene>
    <name evidence="15" type="ORF">HPG69_001754</name>
</gene>
<dbReference type="InterPro" id="IPR011992">
    <property type="entry name" value="EF-hand-dom_pair"/>
</dbReference>
<name>A0A7J7FBC7_DICBM</name>
<evidence type="ECO:0000256" key="5">
    <source>
        <dbReference type="ARBA" id="ARBA00022827"/>
    </source>
</evidence>
<protein>
    <recommendedName>
        <fullName evidence="17">NADPH oxidase 5</fullName>
    </recommendedName>
</protein>
<dbReference type="Gene3D" id="2.40.30.10">
    <property type="entry name" value="Translation factors"/>
    <property type="match status" value="1"/>
</dbReference>
<dbReference type="InterPro" id="IPR013112">
    <property type="entry name" value="FAD-bd_8"/>
</dbReference>
<dbReference type="GO" id="GO:0042554">
    <property type="term" value="P:superoxide anion generation"/>
    <property type="evidence" value="ECO:0007669"/>
    <property type="project" value="TreeGrafter"/>
</dbReference>
<keyword evidence="2" id="KW-0285">Flavoprotein</keyword>
<comment type="caution">
    <text evidence="15">The sequence shown here is derived from an EMBL/GenBank/DDBJ whole genome shotgun (WGS) entry which is preliminary data.</text>
</comment>
<feature type="domain" description="EF-hand" evidence="13">
    <location>
        <begin position="52"/>
        <end position="87"/>
    </location>
</feature>
<dbReference type="GO" id="GO:0006952">
    <property type="term" value="P:defense response"/>
    <property type="evidence" value="ECO:0007669"/>
    <property type="project" value="TreeGrafter"/>
</dbReference>
<evidence type="ECO:0000256" key="3">
    <source>
        <dbReference type="ARBA" id="ARBA00022692"/>
    </source>
</evidence>
<evidence type="ECO:0000313" key="16">
    <source>
        <dbReference type="Proteomes" id="UP000551758"/>
    </source>
</evidence>
<dbReference type="CDD" id="cd06186">
    <property type="entry name" value="NOX_Duox_like_FAD_NADP"/>
    <property type="match status" value="1"/>
</dbReference>
<evidence type="ECO:0000256" key="10">
    <source>
        <dbReference type="ARBA" id="ARBA00023136"/>
    </source>
</evidence>
<evidence type="ECO:0008006" key="17">
    <source>
        <dbReference type="Google" id="ProtNLM"/>
    </source>
</evidence>
<dbReference type="CDD" id="cd00051">
    <property type="entry name" value="EFh"/>
    <property type="match status" value="2"/>
</dbReference>
<dbReference type="SUPFAM" id="SSF47473">
    <property type="entry name" value="EF-hand"/>
    <property type="match status" value="1"/>
</dbReference>
<dbReference type="SUPFAM" id="SSF63380">
    <property type="entry name" value="Riboflavin synthase domain-like"/>
    <property type="match status" value="1"/>
</dbReference>
<evidence type="ECO:0000256" key="8">
    <source>
        <dbReference type="ARBA" id="ARBA00022989"/>
    </source>
</evidence>
<evidence type="ECO:0000259" key="13">
    <source>
        <dbReference type="PROSITE" id="PS50222"/>
    </source>
</evidence>
<dbReference type="FunFam" id="2.40.30.10:FF:000056">
    <property type="entry name" value="NADPH oxidase 5"/>
    <property type="match status" value="1"/>
</dbReference>
<dbReference type="GO" id="GO:0043020">
    <property type="term" value="C:NADPH oxidase complex"/>
    <property type="evidence" value="ECO:0007669"/>
    <property type="project" value="TreeGrafter"/>
</dbReference>
<evidence type="ECO:0000256" key="9">
    <source>
        <dbReference type="ARBA" id="ARBA00023002"/>
    </source>
</evidence>
<feature type="transmembrane region" description="Helical" evidence="12">
    <location>
        <begin position="372"/>
        <end position="392"/>
    </location>
</feature>
<dbReference type="PANTHER" id="PTHR11972">
    <property type="entry name" value="NADPH OXIDASE"/>
    <property type="match status" value="1"/>
</dbReference>
<evidence type="ECO:0000313" key="15">
    <source>
        <dbReference type="EMBL" id="KAF5925310.1"/>
    </source>
</evidence>
<proteinExistence type="predicted"/>
<dbReference type="Gene3D" id="3.40.50.80">
    <property type="entry name" value="Nucleotide-binding domain of ferredoxin-NADP reductase (FNR) module"/>
    <property type="match status" value="2"/>
</dbReference>
<evidence type="ECO:0000259" key="14">
    <source>
        <dbReference type="PROSITE" id="PS51384"/>
    </source>
</evidence>
<keyword evidence="7" id="KW-0521">NADP</keyword>
<evidence type="ECO:0000256" key="12">
    <source>
        <dbReference type="SAM" id="Phobius"/>
    </source>
</evidence>
<evidence type="ECO:0000256" key="1">
    <source>
        <dbReference type="ARBA" id="ARBA00004141"/>
    </source>
</evidence>
<dbReference type="InterPro" id="IPR050369">
    <property type="entry name" value="RBOH/FRE"/>
</dbReference>
<evidence type="ECO:0000256" key="7">
    <source>
        <dbReference type="ARBA" id="ARBA00022857"/>
    </source>
</evidence>
<dbReference type="Pfam" id="PF08022">
    <property type="entry name" value="FAD_binding_8"/>
    <property type="match status" value="1"/>
</dbReference>
<dbReference type="PROSITE" id="PS51384">
    <property type="entry name" value="FAD_FR"/>
    <property type="match status" value="1"/>
</dbReference>
<accession>A0A7J7FBC7</accession>
<dbReference type="PROSITE" id="PS00018">
    <property type="entry name" value="EF_HAND_1"/>
    <property type="match status" value="3"/>
</dbReference>
<dbReference type="InterPro" id="IPR013130">
    <property type="entry name" value="Fe3_Rdtase_TM_dom"/>
</dbReference>
<dbReference type="Pfam" id="PF13499">
    <property type="entry name" value="EF-hand_7"/>
    <property type="match status" value="1"/>
</dbReference>
<dbReference type="InterPro" id="IPR013121">
    <property type="entry name" value="Fe_red_NAD-bd_6"/>
</dbReference>
<feature type="transmembrane region" description="Helical" evidence="12">
    <location>
        <begin position="253"/>
        <end position="277"/>
    </location>
</feature>
<feature type="transmembrane region" description="Helical" evidence="12">
    <location>
        <begin position="297"/>
        <end position="322"/>
    </location>
</feature>
<feature type="domain" description="FAD-binding FR-type" evidence="14">
    <location>
        <begin position="378"/>
        <end position="491"/>
    </location>
</feature>
<feature type="transmembrane region" description="Helical" evidence="12">
    <location>
        <begin position="586"/>
        <end position="606"/>
    </location>
</feature>
<evidence type="ECO:0000256" key="2">
    <source>
        <dbReference type="ARBA" id="ARBA00022630"/>
    </source>
</evidence>
<dbReference type="SFLD" id="SFLDS00052">
    <property type="entry name" value="Ferric_Reductase_Domain"/>
    <property type="match status" value="1"/>
</dbReference>
<keyword evidence="4" id="KW-0479">Metal-binding</keyword>
<dbReference type="AlphaFoldDB" id="A0A7J7FBC7"/>
<dbReference type="Pfam" id="PF01794">
    <property type="entry name" value="Ferric_reduct"/>
    <property type="match status" value="1"/>
</dbReference>
<dbReference type="GO" id="GO:0005509">
    <property type="term" value="F:calcium ion binding"/>
    <property type="evidence" value="ECO:0007669"/>
    <property type="project" value="InterPro"/>
</dbReference>
<evidence type="ECO:0000256" key="6">
    <source>
        <dbReference type="ARBA" id="ARBA00022837"/>
    </source>
</evidence>
<reference evidence="15 16" key="1">
    <citation type="journal article" date="2020" name="Mol. Biol. Evol.">
        <title>Interspecific Gene Flow and the Evolution of Specialization in Black and White Rhinoceros.</title>
        <authorList>
            <person name="Moodley Y."/>
            <person name="Westbury M.V."/>
            <person name="Russo I.M."/>
            <person name="Gopalakrishnan S."/>
            <person name="Rakotoarivelo A."/>
            <person name="Olsen R.A."/>
            <person name="Prost S."/>
            <person name="Tunstall T."/>
            <person name="Ryder O.A."/>
            <person name="Dalen L."/>
            <person name="Bruford M.W."/>
        </authorList>
    </citation>
    <scope>NUCLEOTIDE SEQUENCE [LARGE SCALE GENOMIC DNA]</scope>
    <source>
        <strain evidence="15">SBR-YM</strain>
        <tissue evidence="15">Skin</tissue>
    </source>
</reference>
<evidence type="ECO:0000256" key="4">
    <source>
        <dbReference type="ARBA" id="ARBA00022723"/>
    </source>
</evidence>
<keyword evidence="9" id="KW-0560">Oxidoreductase</keyword>
<keyword evidence="16" id="KW-1185">Reference proteome</keyword>
<feature type="domain" description="EF-hand" evidence="13">
    <location>
        <begin position="132"/>
        <end position="167"/>
    </location>
</feature>
<dbReference type="InterPro" id="IPR039261">
    <property type="entry name" value="FNR_nucleotide-bd"/>
</dbReference>
<keyword evidence="3 12" id="KW-0812">Transmembrane</keyword>
<dbReference type="InterPro" id="IPR002048">
    <property type="entry name" value="EF_hand_dom"/>
</dbReference>
<evidence type="ECO:0000256" key="11">
    <source>
        <dbReference type="SAM" id="MobiDB-lite"/>
    </source>
</evidence>
<dbReference type="InterPro" id="IPR017927">
    <property type="entry name" value="FAD-bd_FR_type"/>
</dbReference>
<dbReference type="GO" id="GO:0016175">
    <property type="term" value="F:superoxide-generating NAD(P)H oxidase activity"/>
    <property type="evidence" value="ECO:0007669"/>
    <property type="project" value="TreeGrafter"/>
</dbReference>
<dbReference type="Proteomes" id="UP000551758">
    <property type="component" value="Unassembled WGS sequence"/>
</dbReference>
<dbReference type="InterPro" id="IPR017938">
    <property type="entry name" value="Riboflavin_synthase-like_b-brl"/>
</dbReference>
<keyword evidence="10 12" id="KW-0472">Membrane</keyword>
<dbReference type="Pfam" id="PF08030">
    <property type="entry name" value="NAD_binding_6"/>
    <property type="match status" value="2"/>
</dbReference>
<dbReference type="SUPFAM" id="SSF52343">
    <property type="entry name" value="Ferredoxin reductase-like, C-terminal NADP-linked domain"/>
    <property type="match status" value="1"/>
</dbReference>
<sequence>MSTEEDVKWLQWVTHQFETIAGEDREIDLQHFKTALNVLQPRFCPPLAPLCPQSFFAERFFTLFDSDGSGTITPQELKEALTLLIHGDPMDKLKFLFQVYDVDGSGSIDPDELRTVLQSCLRESSISLPEEKLDQLTLALFESADKDCSGAITFEELRDELQRFPGVIENLTISQLLCLAAYAGLHVLLFALAASAHRALGASVMVAKGCGQCLNFDCSFIAVLMLRRCLTWLRATWLAQVLPLDQNVQFHQLMGYVAVGLSLVHTVAHVVNFALQAQSDASPFRFWELLLTTRPGIGWVHGSASPTGVALLLLLLLMFFCSSSCVRRSGHFEVFYWTHLSYLPMWLLLILHGPNFWKWLLVPGILFFLEKAIGLVMSHMAALCIVEVNLLPSKVTHLVIKRPPLFHYRPGDYLYLNIPTIARYEWHPFTISSAPEQKDTIWLHIRSQGQWTNRLYESFKASDPEGCGPKRLSRTLRMRRNQRRAQGFQPQPIHSRASAQGAVASNKDVAVELTSYLPKGTPWQGDQGLVCMGTEDRTQAQRGAAAKDEGLVSEMSSENHQFCNIKCYIDGPYGTPTRRIFASEHAVLIGAGIGITPFASILQSIMHRHQKRKHVCPSCQHSWVDGVQDEDMKLHKCPVFSWCLLSVQASPIPSVLTIKVGISSKTSEPESQAAGIQVDFIWINRDQRSFEWFVSLLTKLEMAQAEETQEGRRGTGPEEGWSGAGASGSESFEEVFRLFRFYRKCGGEEVILLSSCLPPLCLLLSSLTPVWGMVTLRRRKKGQGSLRSWPLSATLSSHHIGCFLELHMYMTSALGKNDMKAIGLQMALDLLAKKEKKDSITGLQTRTQPGRPDWSKVFQKVAAERKGKVQVFFCGSPALAKVLKGHCDQFSFRFFQENF</sequence>
<dbReference type="EMBL" id="JACDTQ010000812">
    <property type="protein sequence ID" value="KAF5925310.1"/>
    <property type="molecule type" value="Genomic_DNA"/>
</dbReference>
<feature type="domain" description="EF-hand" evidence="13">
    <location>
        <begin position="88"/>
        <end position="123"/>
    </location>
</feature>
<keyword evidence="8 12" id="KW-1133">Transmembrane helix</keyword>
<dbReference type="PANTHER" id="PTHR11972:SF58">
    <property type="entry name" value="NADPH OXIDASE 5"/>
    <property type="match status" value="1"/>
</dbReference>
<dbReference type="SMART" id="SM00054">
    <property type="entry name" value="EFh"/>
    <property type="match status" value="3"/>
</dbReference>
<dbReference type="PROSITE" id="PS50222">
    <property type="entry name" value="EF_HAND_2"/>
    <property type="match status" value="3"/>
</dbReference>
<dbReference type="Pfam" id="PF13405">
    <property type="entry name" value="EF-hand_6"/>
    <property type="match status" value="1"/>
</dbReference>
<keyword evidence="5" id="KW-0274">FAD</keyword>
<keyword evidence="6" id="KW-0106">Calcium</keyword>
<feature type="transmembrane region" description="Helical" evidence="12">
    <location>
        <begin position="173"/>
        <end position="195"/>
    </location>
</feature>